<evidence type="ECO:0000256" key="2">
    <source>
        <dbReference type="SAM" id="MobiDB-lite"/>
    </source>
</evidence>
<dbReference type="AlphaFoldDB" id="A0A975XLF2"/>
<dbReference type="Proteomes" id="UP000680588">
    <property type="component" value="Chromosome"/>
</dbReference>
<dbReference type="CDD" id="cd07814">
    <property type="entry name" value="SRPBCC_CalC_Aha1-like"/>
    <property type="match status" value="1"/>
</dbReference>
<dbReference type="InterPro" id="IPR013538">
    <property type="entry name" value="ASHA1/2-like_C"/>
</dbReference>
<dbReference type="InterPro" id="IPR023393">
    <property type="entry name" value="START-like_dom_sf"/>
</dbReference>
<dbReference type="Gene3D" id="3.30.530.20">
    <property type="match status" value="1"/>
</dbReference>
<dbReference type="Pfam" id="PF08327">
    <property type="entry name" value="AHSA1"/>
    <property type="match status" value="1"/>
</dbReference>
<evidence type="ECO:0000313" key="5">
    <source>
        <dbReference type="Proteomes" id="UP000680588"/>
    </source>
</evidence>
<dbReference type="KEGG" id="asun:KG104_04140"/>
<gene>
    <name evidence="4" type="ORF">KG104_04140</name>
</gene>
<proteinExistence type="inferred from homology"/>
<protein>
    <submittedName>
        <fullName evidence="4">SRPBCC domain-containing protein</fullName>
    </submittedName>
</protein>
<name>A0A975XLF2_9MICC</name>
<evidence type="ECO:0000259" key="3">
    <source>
        <dbReference type="Pfam" id="PF08327"/>
    </source>
</evidence>
<keyword evidence="5" id="KW-1185">Reference proteome</keyword>
<evidence type="ECO:0000256" key="1">
    <source>
        <dbReference type="ARBA" id="ARBA00006817"/>
    </source>
</evidence>
<feature type="region of interest" description="Disordered" evidence="2">
    <location>
        <begin position="127"/>
        <end position="157"/>
    </location>
</feature>
<evidence type="ECO:0000313" key="4">
    <source>
        <dbReference type="EMBL" id="QWQ36995.1"/>
    </source>
</evidence>
<sequence length="174" mass="19383">MKTDSGGTERTVMADPVSPQGAENELLMVRDFPVPQQAVYDAWADLAHATDWWGPEGFIVPPDRVSIDNRVGGTYRACMVNTLTGDELWWGGTLRDLEPPRRLAMTQQWQSPDGTPSSPETLITVDLAPHDGGTRQTFRQGPFADRRDLDGHQSGWNSSFDRLSRYLVRRRGGG</sequence>
<organism evidence="4 5">
    <name type="scientific">Arthrobacter sunyaminii</name>
    <dbReference type="NCBI Taxonomy" id="2816859"/>
    <lineage>
        <taxon>Bacteria</taxon>
        <taxon>Bacillati</taxon>
        <taxon>Actinomycetota</taxon>
        <taxon>Actinomycetes</taxon>
        <taxon>Micrococcales</taxon>
        <taxon>Micrococcaceae</taxon>
        <taxon>Arthrobacter</taxon>
    </lineage>
</organism>
<feature type="domain" description="Activator of Hsp90 ATPase homologue 1/2-like C-terminal" evidence="3">
    <location>
        <begin position="34"/>
        <end position="167"/>
    </location>
</feature>
<dbReference type="RefSeq" id="WP_207347376.1">
    <property type="nucleotide sequence ID" value="NZ_CP076456.1"/>
</dbReference>
<accession>A0A975XLF2</accession>
<dbReference type="EMBL" id="CP076456">
    <property type="protein sequence ID" value="QWQ36995.1"/>
    <property type="molecule type" value="Genomic_DNA"/>
</dbReference>
<comment type="similarity">
    <text evidence="1">Belongs to the AHA1 family.</text>
</comment>
<reference evidence="4" key="1">
    <citation type="submission" date="2021-06" db="EMBL/GenBank/DDBJ databases">
        <title>Novel species in genus Arthrobacter.</title>
        <authorList>
            <person name="Zhang G."/>
        </authorList>
    </citation>
    <scope>NUCLEOTIDE SEQUENCE</scope>
    <source>
        <strain evidence="4">Zg-ZUI122</strain>
    </source>
</reference>
<dbReference type="SUPFAM" id="SSF55961">
    <property type="entry name" value="Bet v1-like"/>
    <property type="match status" value="1"/>
</dbReference>